<proteinExistence type="inferred from homology"/>
<dbReference type="SUPFAM" id="SSF53955">
    <property type="entry name" value="Lysozyme-like"/>
    <property type="match status" value="1"/>
</dbReference>
<dbReference type="EMBL" id="VDMB01000021">
    <property type="protein sequence ID" value="TYT73740.1"/>
    <property type="molecule type" value="Genomic_DNA"/>
</dbReference>
<sequence>MHPLRTDDPLERKQVNFFLFTLRCILELLILFSLCFCLRFVYHLQNLPQEPELSLARILETGILPVVTRNSLHSYYIYNGNEMGFEYELVKTLADQLELKLDIEVADSMEEMEEALSQGRAAIAIPGVPVQEQSLFRTTQPYMHMELELVVHRSNIQVQSKEDIEGMRIHVPTGSDSYILLRHLQDDGLDIELVEENLLAEELFAKVAAREIEGTVIPGHMARRYQRYYPQALPAFTLGRPAPFVWMIHPEAHRLHYTINRFFDNILKDGIFETLYNHHYRNLDLFDYVDLMRFHNRLKTRLPRYQHLFEKYSELHGFDWRLIAAQSYQESHFNPWARSHANARGLMQLMPRTARSLGVTNVHDPEQSIEAGVRYLKNLHNIFYLAEEPHRTYKALGSYNVGQGHMYDARALARRFGLDPNRWYNMEKMLPLLEKKEYYKDATYGYCRGSEPVIYLKKIMLYYDIIRHKSLLESRKLPPE</sequence>
<keyword evidence="4" id="KW-0472">Membrane</keyword>
<dbReference type="Pfam" id="PF00497">
    <property type="entry name" value="SBP_bac_3"/>
    <property type="match status" value="1"/>
</dbReference>
<evidence type="ECO:0000256" key="4">
    <source>
        <dbReference type="SAM" id="Phobius"/>
    </source>
</evidence>
<dbReference type="Gene3D" id="1.10.530.10">
    <property type="match status" value="1"/>
</dbReference>
<keyword evidence="4" id="KW-0812">Transmembrane</keyword>
<evidence type="ECO:0000259" key="5">
    <source>
        <dbReference type="SMART" id="SM00062"/>
    </source>
</evidence>
<dbReference type="Gene3D" id="3.40.190.10">
    <property type="entry name" value="Periplasmic binding protein-like II"/>
    <property type="match status" value="2"/>
</dbReference>
<feature type="transmembrane region" description="Helical" evidence="4">
    <location>
        <begin position="20"/>
        <end position="42"/>
    </location>
</feature>
<keyword evidence="6" id="KW-0456">Lyase</keyword>
<dbReference type="GO" id="GO:0016829">
    <property type="term" value="F:lyase activity"/>
    <property type="evidence" value="ECO:0007669"/>
    <property type="project" value="UniProtKB-KW"/>
</dbReference>
<evidence type="ECO:0000256" key="2">
    <source>
        <dbReference type="ARBA" id="ARBA00007734"/>
    </source>
</evidence>
<accession>A0A5S5MDH7</accession>
<dbReference type="NCBIfam" id="NF008112">
    <property type="entry name" value="PRK10859.1"/>
    <property type="match status" value="1"/>
</dbReference>
<evidence type="ECO:0000256" key="1">
    <source>
        <dbReference type="ARBA" id="ARBA00004339"/>
    </source>
</evidence>
<dbReference type="CDD" id="cd01009">
    <property type="entry name" value="PBP2_YfhD_N"/>
    <property type="match status" value="1"/>
</dbReference>
<dbReference type="GO" id="GO:0009279">
    <property type="term" value="C:cell outer membrane"/>
    <property type="evidence" value="ECO:0007669"/>
    <property type="project" value="UniProtKB-SubCell"/>
</dbReference>
<dbReference type="InterPro" id="IPR023346">
    <property type="entry name" value="Lysozyme-like_dom_sf"/>
</dbReference>
<keyword evidence="4" id="KW-1133">Transmembrane helix</keyword>
<dbReference type="OrthoDB" id="9801695at2"/>
<dbReference type="InterPro" id="IPR001638">
    <property type="entry name" value="Solute-binding_3/MltF_N"/>
</dbReference>
<protein>
    <submittedName>
        <fullName evidence="6">Membrane-bound lytic murein transglycosylase MltF</fullName>
        <ecNumber evidence="6">4.2.2.-</ecNumber>
    </submittedName>
</protein>
<reference evidence="6 7" key="1">
    <citation type="submission" date="2019-06" db="EMBL/GenBank/DDBJ databases">
        <title>Desulfobotulus mexicanus sp. nov., a novel sulfate-reducing bacterium isolated from the sediment of an alkaline crater lake in Mexico.</title>
        <authorList>
            <person name="Hirschler-Rea A."/>
        </authorList>
    </citation>
    <scope>NUCLEOTIDE SEQUENCE [LARGE SCALE GENOMIC DNA]</scope>
    <source>
        <strain evidence="6 7">PAR22N</strain>
    </source>
</reference>
<dbReference type="Proteomes" id="UP000321899">
    <property type="component" value="Unassembled WGS sequence"/>
</dbReference>
<evidence type="ECO:0000313" key="7">
    <source>
        <dbReference type="Proteomes" id="UP000321899"/>
    </source>
</evidence>
<keyword evidence="7" id="KW-1185">Reference proteome</keyword>
<dbReference type="SMART" id="SM00062">
    <property type="entry name" value="PBPb"/>
    <property type="match status" value="1"/>
</dbReference>
<dbReference type="SUPFAM" id="SSF53850">
    <property type="entry name" value="Periplasmic binding protein-like II"/>
    <property type="match status" value="1"/>
</dbReference>
<comment type="caution">
    <text evidence="6">The sequence shown here is derived from an EMBL/GenBank/DDBJ whole genome shotgun (WGS) entry which is preliminary data.</text>
</comment>
<dbReference type="InterPro" id="IPR008258">
    <property type="entry name" value="Transglycosylase_SLT_dom_1"/>
</dbReference>
<dbReference type="PANTHER" id="PTHR37423:SF2">
    <property type="entry name" value="MEMBRANE-BOUND LYTIC MUREIN TRANSGLYCOSYLASE C"/>
    <property type="match status" value="1"/>
</dbReference>
<organism evidence="6 7">
    <name type="scientific">Desulfobotulus mexicanus</name>
    <dbReference type="NCBI Taxonomy" id="2586642"/>
    <lineage>
        <taxon>Bacteria</taxon>
        <taxon>Pseudomonadati</taxon>
        <taxon>Thermodesulfobacteriota</taxon>
        <taxon>Desulfobacteria</taxon>
        <taxon>Desulfobacterales</taxon>
        <taxon>Desulfobacteraceae</taxon>
        <taxon>Desulfobotulus</taxon>
    </lineage>
</organism>
<comment type="subcellular location">
    <subcellularLocation>
        <location evidence="1">Cell outer membrane</location>
        <topology evidence="1">Peripheral membrane protein</topology>
    </subcellularLocation>
</comment>
<comment type="similarity">
    <text evidence="2">Belongs to the transglycosylase Slt family.</text>
</comment>
<keyword evidence="3" id="KW-0998">Cell outer membrane</keyword>
<gene>
    <name evidence="6" type="primary">mltF</name>
    <name evidence="6" type="ORF">FIM25_13430</name>
</gene>
<dbReference type="AlphaFoldDB" id="A0A5S5MDH7"/>
<feature type="domain" description="Solute-binding protein family 3/N-terminal" evidence="5">
    <location>
        <begin position="71"/>
        <end position="283"/>
    </location>
</feature>
<dbReference type="EC" id="4.2.2.-" evidence="6"/>
<evidence type="ECO:0000256" key="3">
    <source>
        <dbReference type="ARBA" id="ARBA00023237"/>
    </source>
</evidence>
<dbReference type="PANTHER" id="PTHR37423">
    <property type="entry name" value="SOLUBLE LYTIC MUREIN TRANSGLYCOSYLASE-RELATED"/>
    <property type="match status" value="1"/>
</dbReference>
<evidence type="ECO:0000313" key="6">
    <source>
        <dbReference type="EMBL" id="TYT73740.1"/>
    </source>
</evidence>
<dbReference type="CDD" id="cd13403">
    <property type="entry name" value="MLTF-like"/>
    <property type="match status" value="1"/>
</dbReference>
<name>A0A5S5MDH7_9BACT</name>
<dbReference type="Pfam" id="PF01464">
    <property type="entry name" value="SLT"/>
    <property type="match status" value="1"/>
</dbReference>